<evidence type="ECO:0000259" key="4">
    <source>
        <dbReference type="PROSITE" id="PS50977"/>
    </source>
</evidence>
<keyword evidence="6" id="KW-1185">Reference proteome</keyword>
<dbReference type="Pfam" id="PF00440">
    <property type="entry name" value="TetR_N"/>
    <property type="match status" value="1"/>
</dbReference>
<gene>
    <name evidence="5" type="ORF">ACFSCZ_04305</name>
</gene>
<keyword evidence="2 3" id="KW-0238">DNA-binding</keyword>
<dbReference type="PANTHER" id="PTHR43479">
    <property type="entry name" value="ACREF/ENVCD OPERON REPRESSOR-RELATED"/>
    <property type="match status" value="1"/>
</dbReference>
<dbReference type="InterPro" id="IPR001647">
    <property type="entry name" value="HTH_TetR"/>
</dbReference>
<dbReference type="SUPFAM" id="SSF48498">
    <property type="entry name" value="Tetracyclin repressor-like, C-terminal domain"/>
    <property type="match status" value="1"/>
</dbReference>
<dbReference type="InterPro" id="IPR050624">
    <property type="entry name" value="HTH-type_Tx_Regulator"/>
</dbReference>
<dbReference type="RefSeq" id="WP_380772610.1">
    <property type="nucleotide sequence ID" value="NZ_JBHUEO010000007.1"/>
</dbReference>
<dbReference type="Proteomes" id="UP001597301">
    <property type="component" value="Unassembled WGS sequence"/>
</dbReference>
<accession>A0ABW4KDU6</accession>
<dbReference type="Gene3D" id="1.10.357.10">
    <property type="entry name" value="Tetracycline Repressor, domain 2"/>
    <property type="match status" value="1"/>
</dbReference>
<dbReference type="Gene3D" id="1.10.10.60">
    <property type="entry name" value="Homeodomain-like"/>
    <property type="match status" value="1"/>
</dbReference>
<evidence type="ECO:0000256" key="1">
    <source>
        <dbReference type="ARBA" id="ARBA00022491"/>
    </source>
</evidence>
<dbReference type="SUPFAM" id="SSF46689">
    <property type="entry name" value="Homeodomain-like"/>
    <property type="match status" value="1"/>
</dbReference>
<name>A0ABW4KDU6_9BACI</name>
<feature type="DNA-binding region" description="H-T-H motif" evidence="3">
    <location>
        <begin position="24"/>
        <end position="43"/>
    </location>
</feature>
<evidence type="ECO:0000256" key="2">
    <source>
        <dbReference type="ARBA" id="ARBA00023125"/>
    </source>
</evidence>
<dbReference type="PANTHER" id="PTHR43479:SF11">
    <property type="entry name" value="ACREF_ENVCD OPERON REPRESSOR-RELATED"/>
    <property type="match status" value="1"/>
</dbReference>
<dbReference type="InterPro" id="IPR036271">
    <property type="entry name" value="Tet_transcr_reg_TetR-rel_C_sf"/>
</dbReference>
<comment type="caution">
    <text evidence="5">The sequence shown here is derived from an EMBL/GenBank/DDBJ whole genome shotgun (WGS) entry which is preliminary data.</text>
</comment>
<protein>
    <submittedName>
        <fullName evidence="5">TetR/AcrR family transcriptional regulator</fullName>
    </submittedName>
</protein>
<proteinExistence type="predicted"/>
<reference evidence="6" key="1">
    <citation type="journal article" date="2019" name="Int. J. Syst. Evol. Microbiol.">
        <title>The Global Catalogue of Microorganisms (GCM) 10K type strain sequencing project: providing services to taxonomists for standard genome sequencing and annotation.</title>
        <authorList>
            <consortium name="The Broad Institute Genomics Platform"/>
            <consortium name="The Broad Institute Genome Sequencing Center for Infectious Disease"/>
            <person name="Wu L."/>
            <person name="Ma J."/>
        </authorList>
    </citation>
    <scope>NUCLEOTIDE SEQUENCE [LARGE SCALE GENOMIC DNA]</scope>
    <source>
        <strain evidence="6">CGMCC 1.12295</strain>
    </source>
</reference>
<dbReference type="CDD" id="cd00093">
    <property type="entry name" value="HTH_XRE"/>
    <property type="match status" value="1"/>
</dbReference>
<dbReference type="PROSITE" id="PS50977">
    <property type="entry name" value="HTH_TETR_2"/>
    <property type="match status" value="1"/>
</dbReference>
<evidence type="ECO:0000313" key="6">
    <source>
        <dbReference type="Proteomes" id="UP001597301"/>
    </source>
</evidence>
<organism evidence="5 6">
    <name type="scientific">Siminovitchia sediminis</name>
    <dbReference type="NCBI Taxonomy" id="1274353"/>
    <lineage>
        <taxon>Bacteria</taxon>
        <taxon>Bacillati</taxon>
        <taxon>Bacillota</taxon>
        <taxon>Bacilli</taxon>
        <taxon>Bacillales</taxon>
        <taxon>Bacillaceae</taxon>
        <taxon>Siminovitchia</taxon>
    </lineage>
</organism>
<feature type="domain" description="HTH tetR-type" evidence="4">
    <location>
        <begin position="2"/>
        <end position="61"/>
    </location>
</feature>
<evidence type="ECO:0000313" key="5">
    <source>
        <dbReference type="EMBL" id="MFD1705975.1"/>
    </source>
</evidence>
<keyword evidence="1" id="KW-0678">Repressor</keyword>
<sequence length="188" mass="21960">MRCIKERILKEFREEVRQQGLRFSMDDLAARLGVSKKTIYKYYSSKAEILEEMIDQTIENMEEKAAAIIQDEQLTLVEKLKGVMAVAPDHYDLTDVRILNQMKRFFPEQWEKLDHFLQSDWDQIKSLVEQGVEKGYIKDYNVSLMMKVIIASINTTLDQSFYLNNQITTEEALEDIVEILLGGILENN</sequence>
<dbReference type="InterPro" id="IPR001387">
    <property type="entry name" value="Cro/C1-type_HTH"/>
</dbReference>
<dbReference type="InterPro" id="IPR009057">
    <property type="entry name" value="Homeodomain-like_sf"/>
</dbReference>
<dbReference type="EMBL" id="JBHUEO010000007">
    <property type="protein sequence ID" value="MFD1705975.1"/>
    <property type="molecule type" value="Genomic_DNA"/>
</dbReference>
<evidence type="ECO:0000256" key="3">
    <source>
        <dbReference type="PROSITE-ProRule" id="PRU00335"/>
    </source>
</evidence>